<dbReference type="GO" id="GO:0030246">
    <property type="term" value="F:carbohydrate binding"/>
    <property type="evidence" value="ECO:0007669"/>
    <property type="project" value="InterPro"/>
</dbReference>
<dbReference type="EMBL" id="WMII01000011">
    <property type="protein sequence ID" value="MTH65065.1"/>
    <property type="molecule type" value="Genomic_DNA"/>
</dbReference>
<evidence type="ECO:0000313" key="3">
    <source>
        <dbReference type="Proteomes" id="UP000478740"/>
    </source>
</evidence>
<organism evidence="2 3">
    <name type="scientific">Paracoccus shanxieyensis</name>
    <dbReference type="NCBI Taxonomy" id="2675752"/>
    <lineage>
        <taxon>Bacteria</taxon>
        <taxon>Pseudomonadati</taxon>
        <taxon>Pseudomonadota</taxon>
        <taxon>Alphaproteobacteria</taxon>
        <taxon>Rhodobacterales</taxon>
        <taxon>Paracoccaceae</taxon>
        <taxon>Paracoccus</taxon>
    </lineage>
</organism>
<feature type="region of interest" description="Disordered" evidence="1">
    <location>
        <begin position="41"/>
        <end position="83"/>
    </location>
</feature>
<dbReference type="GO" id="GO:0005576">
    <property type="term" value="C:extracellular region"/>
    <property type="evidence" value="ECO:0007669"/>
    <property type="project" value="InterPro"/>
</dbReference>
<keyword evidence="3" id="KW-1185">Reference proteome</keyword>
<sequence>MARQPVVATITTNPTLGRLETSIPALVGSINNSMAQAYTDLSGSGGNVGPEGPQGPAGPQGPVGPAGPTGATGPQGPAGQGFTTRGAYSAATAYAARDAVFYNGSTYYALQATTGNPPTNTAFWQIMAQAGSGGGTAPDGALIEVTPPVSALATPFVQPSITRFSTGDFPVPVGFAQVLDIRRFGDVTLTRFQDAAVSDAVATANFNALQAAADWSYAQGGYVALPGGRLDVLGTCIIRPGFGIGGVGEHHSMVRQRLLRRSLTETFSDVFAVEATLRGGFNTFERMIIDGGWNMRSHEGATTANWEYDRADMTQRGLNLSTRASTETNIGNGGAGGVNPGALYPSITSDSQNRIRGVKVQNVAGYCVYALGRGEMMINGLWTDRAGISGVLTAMADSWYKNITCQLSGDSGITIRGGGSNGDWQGIKSWFTGMCRSSEGIGAGFNIPDNGTYNLVMTNIRTQDTWGPGMVITGNQAIQIDNLQVDEAGGGRVQAEGIGGFTGTRTLPRASIRLPGSLRRSRINGTITGGGRNGAANYPYMIDMAGSALEFNKIVLNCDMTAPDGSNVTQAMDVASGSTGTGTGARQKAGGVLWTNALTNAKRYNEVWNGGKLVFGKLTLAQLDDTTHAVNDALYGPDQVMTELNVPAYRRPPGQETGWYVTEISRLVTQAEYDAMTPTQRNDPARTWFITTS</sequence>
<reference evidence="2 3" key="1">
    <citation type="submission" date="2019-11" db="EMBL/GenBank/DDBJ databases">
        <authorList>
            <person name="Dong K."/>
        </authorList>
    </citation>
    <scope>NUCLEOTIDE SEQUENCE [LARGE SCALE GENOMIC DNA]</scope>
    <source>
        <strain evidence="2 3">DK608</strain>
    </source>
</reference>
<dbReference type="SUPFAM" id="SSF51055">
    <property type="entry name" value="Carbohydrate binding domain"/>
    <property type="match status" value="1"/>
</dbReference>
<accession>A0A6L6IX20</accession>
<evidence type="ECO:0000256" key="1">
    <source>
        <dbReference type="SAM" id="MobiDB-lite"/>
    </source>
</evidence>
<dbReference type="Gene3D" id="2.10.10.20">
    <property type="entry name" value="Carbohydrate-binding module superfamily 5/12"/>
    <property type="match status" value="1"/>
</dbReference>
<dbReference type="GO" id="GO:0005975">
    <property type="term" value="P:carbohydrate metabolic process"/>
    <property type="evidence" value="ECO:0007669"/>
    <property type="project" value="InterPro"/>
</dbReference>
<dbReference type="Proteomes" id="UP000478740">
    <property type="component" value="Unassembled WGS sequence"/>
</dbReference>
<dbReference type="InterPro" id="IPR036573">
    <property type="entry name" value="CBM_sf_5/12"/>
</dbReference>
<proteinExistence type="predicted"/>
<dbReference type="RefSeq" id="WP_155044950.1">
    <property type="nucleotide sequence ID" value="NZ_WMIH01000011.1"/>
</dbReference>
<dbReference type="GO" id="GO:0004553">
    <property type="term" value="F:hydrolase activity, hydrolyzing O-glycosyl compounds"/>
    <property type="evidence" value="ECO:0007669"/>
    <property type="project" value="InterPro"/>
</dbReference>
<gene>
    <name evidence="2" type="ORF">GL284_12395</name>
</gene>
<comment type="caution">
    <text evidence="2">The sequence shown here is derived from an EMBL/GenBank/DDBJ whole genome shotgun (WGS) entry which is preliminary data.</text>
</comment>
<name>A0A6L6IX20_9RHOB</name>
<dbReference type="AlphaFoldDB" id="A0A6L6IX20"/>
<evidence type="ECO:0000313" key="2">
    <source>
        <dbReference type="EMBL" id="MTH65065.1"/>
    </source>
</evidence>
<feature type="compositionally biased region" description="Low complexity" evidence="1">
    <location>
        <begin position="66"/>
        <end position="83"/>
    </location>
</feature>
<evidence type="ECO:0008006" key="4">
    <source>
        <dbReference type="Google" id="ProtNLM"/>
    </source>
</evidence>
<protein>
    <recommendedName>
        <fullName evidence="4">Chitin-binding type-3 domain-containing protein</fullName>
    </recommendedName>
</protein>